<keyword evidence="2" id="KW-0539">Nucleus</keyword>
<feature type="region of interest" description="Disordered" evidence="3">
    <location>
        <begin position="44"/>
        <end position="214"/>
    </location>
</feature>
<evidence type="ECO:0000259" key="4">
    <source>
        <dbReference type="PROSITE" id="PS50196"/>
    </source>
</evidence>
<sequence>MTPVIAGLLHSPIHTSLFGCQQAICLIICSRSQRHLFSFAMTSSSPPHIVRGPKNEGQPGVSGQSPASLPSPPLARSAGPRAADTKDAERVVEQGGEEGADNDEDNDNDDDDDDDDRTRAGEDAGAASGESKKRPAAEEQQERASKSNVKRTIEQVTSSSSSSAAPSPAAASEDDNAVSAESADNKSAAKERHASASAAPARESSSGPSVKPLDEADLMTGEEEENVLVSARAKLYVLGDDHQSWKEKGTGTLRCNIPRRKSPLELARTGGSSQSSKRGGRLVMRTEGILRLILNVNLFPSMKLELISDRFLRFVAFEAAAADAPRTKLRPTHYGLRFGSAAAASNFVDVVDSLLGEMQKHQNSSKIVEEA</sequence>
<feature type="compositionally biased region" description="Basic and acidic residues" evidence="3">
    <location>
        <begin position="83"/>
        <end position="92"/>
    </location>
</feature>
<dbReference type="SMART" id="SM00160">
    <property type="entry name" value="RanBD"/>
    <property type="match status" value="1"/>
</dbReference>
<protein>
    <submittedName>
        <fullName evidence="5">Ran-binding protein RANBP3</fullName>
    </submittedName>
</protein>
<proteinExistence type="predicted"/>
<organism evidence="5 6">
    <name type="scientific">Ceraceosorus bombacis</name>
    <dbReference type="NCBI Taxonomy" id="401625"/>
    <lineage>
        <taxon>Eukaryota</taxon>
        <taxon>Fungi</taxon>
        <taxon>Dikarya</taxon>
        <taxon>Basidiomycota</taxon>
        <taxon>Ustilaginomycotina</taxon>
        <taxon>Exobasidiomycetes</taxon>
        <taxon>Ceraceosorales</taxon>
        <taxon>Ceraceosoraceae</taxon>
        <taxon>Ceraceosorus</taxon>
    </lineage>
</organism>
<evidence type="ECO:0000256" key="3">
    <source>
        <dbReference type="SAM" id="MobiDB-lite"/>
    </source>
</evidence>
<feature type="compositionally biased region" description="Basic and acidic residues" evidence="3">
    <location>
        <begin position="183"/>
        <end position="194"/>
    </location>
</feature>
<dbReference type="EMBL" id="CCYA01000275">
    <property type="protein sequence ID" value="CEH18483.1"/>
    <property type="molecule type" value="Genomic_DNA"/>
</dbReference>
<dbReference type="InterPro" id="IPR045255">
    <property type="entry name" value="RanBP1-like"/>
</dbReference>
<evidence type="ECO:0000313" key="5">
    <source>
        <dbReference type="EMBL" id="CEH18483.1"/>
    </source>
</evidence>
<keyword evidence="6" id="KW-1185">Reference proteome</keyword>
<dbReference type="STRING" id="401625.A0A0P1BPK3"/>
<dbReference type="GO" id="GO:0005634">
    <property type="term" value="C:nucleus"/>
    <property type="evidence" value="ECO:0007669"/>
    <property type="project" value="UniProtKB-SubCell"/>
</dbReference>
<dbReference type="SUPFAM" id="SSF50729">
    <property type="entry name" value="PH domain-like"/>
    <property type="match status" value="1"/>
</dbReference>
<accession>A0A0P1BPK3</accession>
<comment type="subcellular location">
    <subcellularLocation>
        <location evidence="1">Nucleus</location>
    </subcellularLocation>
</comment>
<dbReference type="OrthoDB" id="185618at2759"/>
<feature type="domain" description="RanBD1" evidence="4">
    <location>
        <begin position="210"/>
        <end position="360"/>
    </location>
</feature>
<feature type="compositionally biased region" description="Basic and acidic residues" evidence="3">
    <location>
        <begin position="130"/>
        <end position="145"/>
    </location>
</feature>
<feature type="compositionally biased region" description="Low complexity" evidence="3">
    <location>
        <begin position="195"/>
        <end position="209"/>
    </location>
</feature>
<dbReference type="Pfam" id="PF00638">
    <property type="entry name" value="Ran_BP1"/>
    <property type="match status" value="1"/>
</dbReference>
<feature type="compositionally biased region" description="Low complexity" evidence="3">
    <location>
        <begin position="62"/>
        <end position="82"/>
    </location>
</feature>
<dbReference type="Proteomes" id="UP000054845">
    <property type="component" value="Unassembled WGS sequence"/>
</dbReference>
<dbReference type="AlphaFoldDB" id="A0A0P1BPK3"/>
<feature type="compositionally biased region" description="Acidic residues" evidence="3">
    <location>
        <begin position="95"/>
        <end position="115"/>
    </location>
</feature>
<feature type="compositionally biased region" description="Low complexity" evidence="3">
    <location>
        <begin position="158"/>
        <end position="171"/>
    </location>
</feature>
<evidence type="ECO:0000256" key="1">
    <source>
        <dbReference type="ARBA" id="ARBA00004123"/>
    </source>
</evidence>
<evidence type="ECO:0000256" key="2">
    <source>
        <dbReference type="ARBA" id="ARBA00023242"/>
    </source>
</evidence>
<dbReference type="InterPro" id="IPR011993">
    <property type="entry name" value="PH-like_dom_sf"/>
</dbReference>
<dbReference type="InterPro" id="IPR000156">
    <property type="entry name" value="Ran_bind_dom"/>
</dbReference>
<name>A0A0P1BPK3_9BASI</name>
<dbReference type="PROSITE" id="PS50196">
    <property type="entry name" value="RANBD1"/>
    <property type="match status" value="1"/>
</dbReference>
<evidence type="ECO:0000313" key="6">
    <source>
        <dbReference type="Proteomes" id="UP000054845"/>
    </source>
</evidence>
<dbReference type="PANTHER" id="PTHR23138:SF142">
    <property type="entry name" value="RAN-BINDING PROTEIN 3B-RELATED"/>
    <property type="match status" value="1"/>
</dbReference>
<dbReference type="PANTHER" id="PTHR23138">
    <property type="entry name" value="RAN BINDING PROTEIN"/>
    <property type="match status" value="1"/>
</dbReference>
<reference evidence="5 6" key="1">
    <citation type="submission" date="2014-09" db="EMBL/GenBank/DDBJ databases">
        <authorList>
            <person name="Magalhaes I.L.F."/>
            <person name="Oliveira U."/>
            <person name="Santos F.R."/>
            <person name="Vidigal T.H.D.A."/>
            <person name="Brescovit A.D."/>
            <person name="Santos A.J."/>
        </authorList>
    </citation>
    <scope>NUCLEOTIDE SEQUENCE [LARGE SCALE GENOMIC DNA]</scope>
</reference>
<dbReference type="Gene3D" id="2.30.29.30">
    <property type="entry name" value="Pleckstrin-homology domain (PH domain)/Phosphotyrosine-binding domain (PTB)"/>
    <property type="match status" value="1"/>
</dbReference>